<dbReference type="AlphaFoldDB" id="A0A1Z8JLK2"/>
<protein>
    <submittedName>
        <fullName evidence="3">1,3-beta-glucan synthase component bgs4</fullName>
    </submittedName>
</protein>
<dbReference type="GO" id="GO:0000148">
    <property type="term" value="C:1,3-beta-D-glucan synthase complex"/>
    <property type="evidence" value="ECO:0007669"/>
    <property type="project" value="InterPro"/>
</dbReference>
<dbReference type="GO" id="GO:0003843">
    <property type="term" value="F:1,3-beta-D-glucan synthase activity"/>
    <property type="evidence" value="ECO:0007669"/>
    <property type="project" value="InterPro"/>
</dbReference>
<keyword evidence="1" id="KW-0472">Membrane</keyword>
<organism evidence="3 4">
    <name type="scientific">Pichia kudriavzevii</name>
    <name type="common">Yeast</name>
    <name type="synonym">Issatchenkia orientalis</name>
    <dbReference type="NCBI Taxonomy" id="4909"/>
    <lineage>
        <taxon>Eukaryota</taxon>
        <taxon>Fungi</taxon>
        <taxon>Dikarya</taxon>
        <taxon>Ascomycota</taxon>
        <taxon>Saccharomycotina</taxon>
        <taxon>Pichiomycetes</taxon>
        <taxon>Pichiales</taxon>
        <taxon>Pichiaceae</taxon>
        <taxon>Pichia</taxon>
    </lineage>
</organism>
<dbReference type="VEuPathDB" id="FungiDB:C5L36_0B04895"/>
<sequence>MGTLSLLIINPSTIVVLMILSIVGSIVSFLNLVALLLELDFVPRDFTGVLPVTSRFHLVIFTCKRGGVLKFQRDLLLNEGIYAGMRALILGGRIKYCEYFQCGKGRDLSFLFYLKLYNKSRFRNE</sequence>
<evidence type="ECO:0000256" key="1">
    <source>
        <dbReference type="SAM" id="Phobius"/>
    </source>
</evidence>
<reference evidence="3 4" key="1">
    <citation type="submission" date="2017-05" db="EMBL/GenBank/DDBJ databases">
        <title>The Genome Sequence of Candida krusei Ckrusei653.</title>
        <authorList>
            <person name="Cuomo C."/>
            <person name="Forche A."/>
            <person name="Young S."/>
            <person name="Abouelleil A."/>
            <person name="Cao P."/>
            <person name="Chapman S."/>
            <person name="Cusick C."/>
            <person name="Shea T."/>
            <person name="Nusbaum C."/>
            <person name="Birren B."/>
        </authorList>
    </citation>
    <scope>NUCLEOTIDE SEQUENCE [LARGE SCALE GENOMIC DNA]</scope>
    <source>
        <strain evidence="3 4">Ckrusei653</strain>
    </source>
</reference>
<dbReference type="InterPro" id="IPR003440">
    <property type="entry name" value="Glyco_trans_48_dom"/>
</dbReference>
<comment type="caution">
    <text evidence="3">The sequence shown here is derived from an EMBL/GenBank/DDBJ whole genome shotgun (WGS) entry which is preliminary data.</text>
</comment>
<evidence type="ECO:0000313" key="3">
    <source>
        <dbReference type="EMBL" id="OUT21465.1"/>
    </source>
</evidence>
<feature type="transmembrane region" description="Helical" evidence="1">
    <location>
        <begin position="12"/>
        <end position="37"/>
    </location>
</feature>
<dbReference type="Proteomes" id="UP000195871">
    <property type="component" value="Unassembled WGS sequence"/>
</dbReference>
<dbReference type="GO" id="GO:0006075">
    <property type="term" value="P:(1-&gt;3)-beta-D-glucan biosynthetic process"/>
    <property type="evidence" value="ECO:0007669"/>
    <property type="project" value="InterPro"/>
</dbReference>
<dbReference type="GO" id="GO:0016020">
    <property type="term" value="C:membrane"/>
    <property type="evidence" value="ECO:0007669"/>
    <property type="project" value="InterPro"/>
</dbReference>
<feature type="domain" description="Glycosyl transferase 48" evidence="2">
    <location>
        <begin position="59"/>
        <end position="111"/>
    </location>
</feature>
<dbReference type="Pfam" id="PF02364">
    <property type="entry name" value="Glucan_synthase"/>
    <property type="match status" value="1"/>
</dbReference>
<keyword evidence="1" id="KW-1133">Transmembrane helix</keyword>
<evidence type="ECO:0000313" key="4">
    <source>
        <dbReference type="Proteomes" id="UP000195871"/>
    </source>
</evidence>
<keyword evidence="1" id="KW-0812">Transmembrane</keyword>
<gene>
    <name evidence="3" type="ORF">CAS74_003583</name>
</gene>
<accession>A0A1Z8JLK2</accession>
<evidence type="ECO:0000259" key="2">
    <source>
        <dbReference type="Pfam" id="PF02364"/>
    </source>
</evidence>
<name>A0A1Z8JLK2_PICKU</name>
<dbReference type="EMBL" id="NHMM01000005">
    <property type="protein sequence ID" value="OUT21465.1"/>
    <property type="molecule type" value="Genomic_DNA"/>
</dbReference>
<proteinExistence type="predicted"/>